<evidence type="ECO:0000256" key="4">
    <source>
        <dbReference type="ARBA" id="ARBA00022722"/>
    </source>
</evidence>
<evidence type="ECO:0000256" key="8">
    <source>
        <dbReference type="SAM" id="MobiDB-lite"/>
    </source>
</evidence>
<keyword evidence="5" id="KW-0479">Metal-binding</keyword>
<dbReference type="Proteomes" id="UP000504610">
    <property type="component" value="Chromosome 3"/>
</dbReference>
<sequence length="410" mass="47891">MADDMVRWYLDDDDDDDDYEEEQEVDMLKPERLLHRTDRGAGWHHVQQLMHGSDQQCYDILRMHQRTFQALCKMLATRYGLKETNNVYIEEAVAMFLEVVGQDKTVRVIAQIYQRSLDTVKRKLGEVLSALLKFAADALKPEDGEFTRVCPALGNDDRYWPFFKDCIGALDGTHISVRPPKGNAEAYRGRKHVPTMNVLAICNFDMKFVYAYVGVPGRAHDTKVLTYCARNEPFFPHPPNGKYYVVDAGYPTRTGYLGPYRKVRYHLDQFNRGGPPTNTREVFNRRHSSLRSVIERTFGVWKAKWRILDRGHPKYGLVKWMKLVTATMALHNFIRDSHREDNDFVHWQTREEYHTHGDNEVEDEEEEEEEEEDGDGYDGHIPYNPTGDRAMEDLRDHITSELSRGYRLPY</sequence>
<feature type="domain" description="DDE Tnp4" evidence="9">
    <location>
        <begin position="170"/>
        <end position="332"/>
    </location>
</feature>
<dbReference type="RefSeq" id="XP_056861348.1">
    <property type="nucleotide sequence ID" value="XM_057005368.1"/>
</dbReference>
<dbReference type="PANTHER" id="PTHR22930:SF221">
    <property type="entry name" value="NUCLEASE HARBI1"/>
    <property type="match status" value="1"/>
</dbReference>
<proteinExistence type="inferred from homology"/>
<protein>
    <submittedName>
        <fullName evidence="12">Protein ALP1-like</fullName>
    </submittedName>
</protein>
<keyword evidence="7" id="KW-0539">Nucleus</keyword>
<evidence type="ECO:0000259" key="10">
    <source>
        <dbReference type="Pfam" id="PF26138"/>
    </source>
</evidence>
<dbReference type="OrthoDB" id="1069951at2759"/>
<organism evidence="11 12">
    <name type="scientific">Raphanus sativus</name>
    <name type="common">Radish</name>
    <name type="synonym">Raphanus raphanistrum var. sativus</name>
    <dbReference type="NCBI Taxonomy" id="3726"/>
    <lineage>
        <taxon>Eukaryota</taxon>
        <taxon>Viridiplantae</taxon>
        <taxon>Streptophyta</taxon>
        <taxon>Embryophyta</taxon>
        <taxon>Tracheophyta</taxon>
        <taxon>Spermatophyta</taxon>
        <taxon>Magnoliopsida</taxon>
        <taxon>eudicotyledons</taxon>
        <taxon>Gunneridae</taxon>
        <taxon>Pentapetalae</taxon>
        <taxon>rosids</taxon>
        <taxon>malvids</taxon>
        <taxon>Brassicales</taxon>
        <taxon>Brassicaceae</taxon>
        <taxon>Brassiceae</taxon>
        <taxon>Raphanus</taxon>
    </lineage>
</organism>
<dbReference type="InterPro" id="IPR058353">
    <property type="entry name" value="DUF8040"/>
</dbReference>
<dbReference type="InterPro" id="IPR027806">
    <property type="entry name" value="HARBI1_dom"/>
</dbReference>
<evidence type="ECO:0000256" key="3">
    <source>
        <dbReference type="ARBA" id="ARBA00006958"/>
    </source>
</evidence>
<dbReference type="GO" id="GO:0046872">
    <property type="term" value="F:metal ion binding"/>
    <property type="evidence" value="ECO:0007669"/>
    <property type="project" value="UniProtKB-KW"/>
</dbReference>
<feature type="region of interest" description="Disordered" evidence="8">
    <location>
        <begin position="354"/>
        <end position="396"/>
    </location>
</feature>
<dbReference type="GO" id="GO:0005634">
    <property type="term" value="C:nucleus"/>
    <property type="evidence" value="ECO:0007669"/>
    <property type="project" value="UniProtKB-SubCell"/>
</dbReference>
<evidence type="ECO:0000313" key="12">
    <source>
        <dbReference type="RefSeq" id="XP_056861348.1"/>
    </source>
</evidence>
<dbReference type="GO" id="GO:0016787">
    <property type="term" value="F:hydrolase activity"/>
    <property type="evidence" value="ECO:0007669"/>
    <property type="project" value="UniProtKB-KW"/>
</dbReference>
<name>A0A9W3DC77_RAPSA</name>
<dbReference type="PANTHER" id="PTHR22930">
    <property type="match status" value="1"/>
</dbReference>
<gene>
    <name evidence="12" type="primary">LOC130494535</name>
</gene>
<reference evidence="11" key="1">
    <citation type="journal article" date="2019" name="Database">
        <title>The radish genome database (RadishGD): an integrated information resource for radish genomics.</title>
        <authorList>
            <person name="Yu H.J."/>
            <person name="Baek S."/>
            <person name="Lee Y.J."/>
            <person name="Cho A."/>
            <person name="Mun J.H."/>
        </authorList>
    </citation>
    <scope>NUCLEOTIDE SEQUENCE [LARGE SCALE GENOMIC DNA]</scope>
    <source>
        <strain evidence="11">cv. WK10039</strain>
    </source>
</reference>
<feature type="compositionally biased region" description="Acidic residues" evidence="8">
    <location>
        <begin position="360"/>
        <end position="376"/>
    </location>
</feature>
<comment type="subcellular location">
    <subcellularLocation>
        <location evidence="2">Nucleus</location>
    </subcellularLocation>
</comment>
<evidence type="ECO:0000256" key="5">
    <source>
        <dbReference type="ARBA" id="ARBA00022723"/>
    </source>
</evidence>
<comment type="similarity">
    <text evidence="3">Belongs to the HARBI1 family.</text>
</comment>
<dbReference type="InterPro" id="IPR045249">
    <property type="entry name" value="HARBI1-like"/>
</dbReference>
<accession>A0A9W3DC77</accession>
<dbReference type="GO" id="GO:0004518">
    <property type="term" value="F:nuclease activity"/>
    <property type="evidence" value="ECO:0007669"/>
    <property type="project" value="UniProtKB-KW"/>
</dbReference>
<keyword evidence="4" id="KW-0540">Nuclease</keyword>
<evidence type="ECO:0000256" key="7">
    <source>
        <dbReference type="ARBA" id="ARBA00023242"/>
    </source>
</evidence>
<dbReference type="GeneID" id="130494535"/>
<evidence type="ECO:0000259" key="9">
    <source>
        <dbReference type="Pfam" id="PF13359"/>
    </source>
</evidence>
<dbReference type="AlphaFoldDB" id="A0A9W3DC77"/>
<keyword evidence="11" id="KW-1185">Reference proteome</keyword>
<dbReference type="Pfam" id="PF13359">
    <property type="entry name" value="DDE_Tnp_4"/>
    <property type="match status" value="1"/>
</dbReference>
<reference evidence="12" key="2">
    <citation type="submission" date="2025-08" db="UniProtKB">
        <authorList>
            <consortium name="RefSeq"/>
        </authorList>
    </citation>
    <scope>IDENTIFICATION</scope>
    <source>
        <tissue evidence="12">Leaf</tissue>
    </source>
</reference>
<evidence type="ECO:0000256" key="2">
    <source>
        <dbReference type="ARBA" id="ARBA00004123"/>
    </source>
</evidence>
<evidence type="ECO:0000313" key="11">
    <source>
        <dbReference type="Proteomes" id="UP000504610"/>
    </source>
</evidence>
<feature type="domain" description="DUF8040" evidence="10">
    <location>
        <begin position="42"/>
        <end position="132"/>
    </location>
</feature>
<dbReference type="KEGG" id="rsz:130494535"/>
<evidence type="ECO:0000256" key="1">
    <source>
        <dbReference type="ARBA" id="ARBA00001968"/>
    </source>
</evidence>
<comment type="cofactor">
    <cofactor evidence="1">
        <name>a divalent metal cation</name>
        <dbReference type="ChEBI" id="CHEBI:60240"/>
    </cofactor>
</comment>
<keyword evidence="6" id="KW-0378">Hydrolase</keyword>
<evidence type="ECO:0000256" key="6">
    <source>
        <dbReference type="ARBA" id="ARBA00022801"/>
    </source>
</evidence>
<dbReference type="Pfam" id="PF26138">
    <property type="entry name" value="DUF8040"/>
    <property type="match status" value="1"/>
</dbReference>